<keyword evidence="2" id="KW-1185">Reference proteome</keyword>
<organism evidence="1 2">
    <name type="scientific">[Mycobacterium] vasticus</name>
    <dbReference type="NCBI Taxonomy" id="2875777"/>
    <lineage>
        <taxon>Bacteria</taxon>
        <taxon>Bacillati</taxon>
        <taxon>Actinomycetota</taxon>
        <taxon>Actinomycetes</taxon>
        <taxon>Mycobacteriales</taxon>
        <taxon>Mycobacteriaceae</taxon>
        <taxon>Mycolicibacter</taxon>
    </lineage>
</organism>
<dbReference type="Gene3D" id="3.40.50.300">
    <property type="entry name" value="P-loop containing nucleotide triphosphate hydrolases"/>
    <property type="match status" value="1"/>
</dbReference>
<dbReference type="Proteomes" id="UP001299283">
    <property type="component" value="Unassembled WGS sequence"/>
</dbReference>
<dbReference type="Pfam" id="PF13469">
    <property type="entry name" value="Sulfotransfer_3"/>
    <property type="match status" value="2"/>
</dbReference>
<evidence type="ECO:0000313" key="2">
    <source>
        <dbReference type="Proteomes" id="UP001299283"/>
    </source>
</evidence>
<dbReference type="RefSeq" id="WP_255620606.1">
    <property type="nucleotide sequence ID" value="NZ_JAYJJQ010000032.1"/>
</dbReference>
<dbReference type="EMBL" id="JAYJJQ010000032">
    <property type="protein sequence ID" value="MEB3071676.1"/>
    <property type="molecule type" value="Genomic_DNA"/>
</dbReference>
<protein>
    <submittedName>
        <fullName evidence="1">Sulfotransferase</fullName>
        <ecNumber evidence="1">2.8.2.-</ecNumber>
    </submittedName>
</protein>
<comment type="caution">
    <text evidence="1">The sequence shown here is derived from an EMBL/GenBank/DDBJ whole genome shotgun (WGS) entry which is preliminary data.</text>
</comment>
<dbReference type="EC" id="2.8.2.-" evidence="1"/>
<accession>A0ABU5Z2R0</accession>
<dbReference type="GO" id="GO:0016740">
    <property type="term" value="F:transferase activity"/>
    <property type="evidence" value="ECO:0007669"/>
    <property type="project" value="UniProtKB-KW"/>
</dbReference>
<dbReference type="InterPro" id="IPR027417">
    <property type="entry name" value="P-loop_NTPase"/>
</dbReference>
<gene>
    <name evidence="1" type="ORF">K5L39_21100</name>
</gene>
<dbReference type="SUPFAM" id="SSF52540">
    <property type="entry name" value="P-loop containing nucleoside triphosphate hydrolases"/>
    <property type="match status" value="1"/>
</dbReference>
<evidence type="ECO:0000313" key="1">
    <source>
        <dbReference type="EMBL" id="MEB3071676.1"/>
    </source>
</evidence>
<proteinExistence type="predicted"/>
<keyword evidence="1" id="KW-0808">Transferase</keyword>
<name>A0ABU5Z2R0_9MYCO</name>
<sequence length="353" mass="38856">MGTGRCGSTLLSNMLAHNRLLLSMSEFMSCLDRAAVFAPGTFDGPAAADAAQQSNLLNYFIMTRTAHLGDTTGHSLRKEVGSSARTTEQIPGLAIFLKNLAPEDPSLYSDAVAFLMAQPNQSIGAHWRALFDWLAARFGATAWIERSGVSIEYVGTLIDWYPDARILHLHRDGPTNALGIRAFRHFVLYASFALDPPSEAELESALSCEPGSPEDPIMRRLGADAPTVEDIGRYWSWQIARGAYDWMRIPPRQRMDVRYEDLVSQPEATLARIAEFFELPTDEGWIARAAAEIDPEGVPDRLSTLDPETLSSLTAACLPGQVLVGRALDNPFADSMIRARDVVDRRRSNGAFN</sequence>
<reference evidence="1 2" key="1">
    <citation type="submission" date="2023-12" db="EMBL/GenBank/DDBJ databases">
        <title>Description of new species of Mycobacterium terrae complex isolated from sewage at the Sao Paulo Zoological Park Foundation in Brazil.</title>
        <authorList>
            <person name="Romagnoli C.L."/>
            <person name="Conceicao E.C."/>
            <person name="Machado E."/>
            <person name="Barreto L.B.P.F."/>
            <person name="Sharma A."/>
            <person name="Silva N.M."/>
            <person name="Marques L.E."/>
            <person name="Juliana M.A."/>
            <person name="Lourenco M.C.S."/>
            <person name="Digiampietri L.A."/>
            <person name="Suffys P.N."/>
            <person name="Viana-Niero C."/>
        </authorList>
    </citation>
    <scope>NUCLEOTIDE SEQUENCE [LARGE SCALE GENOMIC DNA]</scope>
    <source>
        <strain evidence="1 2">MYC017</strain>
    </source>
</reference>